<proteinExistence type="predicted"/>
<sequence length="108" mass="11214">MYAPKSGPWSALIEGSAARTDEPKTGAQSASIAGGIARRDLELETVFLIGVGFEAKDTNQSTRTEVGSWIVVEAGWNFSAGKAGEGIGRQSGRVCTPKGGTLACRKLA</sequence>
<dbReference type="EMBL" id="JARIHO010000051">
    <property type="protein sequence ID" value="KAJ7321290.1"/>
    <property type="molecule type" value="Genomic_DNA"/>
</dbReference>
<reference evidence="2" key="1">
    <citation type="submission" date="2023-03" db="EMBL/GenBank/DDBJ databases">
        <title>Massive genome expansion in bonnet fungi (Mycena s.s.) driven by repeated elements and novel gene families across ecological guilds.</title>
        <authorList>
            <consortium name="Lawrence Berkeley National Laboratory"/>
            <person name="Harder C.B."/>
            <person name="Miyauchi S."/>
            <person name="Viragh M."/>
            <person name="Kuo A."/>
            <person name="Thoen E."/>
            <person name="Andreopoulos B."/>
            <person name="Lu D."/>
            <person name="Skrede I."/>
            <person name="Drula E."/>
            <person name="Henrissat B."/>
            <person name="Morin E."/>
            <person name="Kohler A."/>
            <person name="Barry K."/>
            <person name="LaButti K."/>
            <person name="Morin E."/>
            <person name="Salamov A."/>
            <person name="Lipzen A."/>
            <person name="Mereny Z."/>
            <person name="Hegedus B."/>
            <person name="Baldrian P."/>
            <person name="Stursova M."/>
            <person name="Weitz H."/>
            <person name="Taylor A."/>
            <person name="Grigoriev I.V."/>
            <person name="Nagy L.G."/>
            <person name="Martin F."/>
            <person name="Kauserud H."/>
        </authorList>
    </citation>
    <scope>NUCLEOTIDE SEQUENCE</scope>
    <source>
        <strain evidence="2">CBHHK002</strain>
    </source>
</reference>
<feature type="region of interest" description="Disordered" evidence="1">
    <location>
        <begin position="1"/>
        <end position="32"/>
    </location>
</feature>
<comment type="caution">
    <text evidence="2">The sequence shown here is derived from an EMBL/GenBank/DDBJ whole genome shotgun (WGS) entry which is preliminary data.</text>
</comment>
<evidence type="ECO:0000256" key="1">
    <source>
        <dbReference type="SAM" id="MobiDB-lite"/>
    </source>
</evidence>
<protein>
    <submittedName>
        <fullName evidence="2">Uncharacterized protein</fullName>
    </submittedName>
</protein>
<dbReference type="AlphaFoldDB" id="A0AAD6ZGH2"/>
<evidence type="ECO:0000313" key="3">
    <source>
        <dbReference type="Proteomes" id="UP001218218"/>
    </source>
</evidence>
<dbReference type="Proteomes" id="UP001218218">
    <property type="component" value="Unassembled WGS sequence"/>
</dbReference>
<gene>
    <name evidence="2" type="ORF">DFH08DRAFT_818658</name>
</gene>
<organism evidence="2 3">
    <name type="scientific">Mycena albidolilacea</name>
    <dbReference type="NCBI Taxonomy" id="1033008"/>
    <lineage>
        <taxon>Eukaryota</taxon>
        <taxon>Fungi</taxon>
        <taxon>Dikarya</taxon>
        <taxon>Basidiomycota</taxon>
        <taxon>Agaricomycotina</taxon>
        <taxon>Agaricomycetes</taxon>
        <taxon>Agaricomycetidae</taxon>
        <taxon>Agaricales</taxon>
        <taxon>Marasmiineae</taxon>
        <taxon>Mycenaceae</taxon>
        <taxon>Mycena</taxon>
    </lineage>
</organism>
<keyword evidence="3" id="KW-1185">Reference proteome</keyword>
<evidence type="ECO:0000313" key="2">
    <source>
        <dbReference type="EMBL" id="KAJ7321290.1"/>
    </source>
</evidence>
<name>A0AAD6ZGH2_9AGAR</name>
<accession>A0AAD6ZGH2</accession>